<dbReference type="Proteomes" id="UP000187203">
    <property type="component" value="Unassembled WGS sequence"/>
</dbReference>
<accession>A0A1R3FXY0</accession>
<dbReference type="AlphaFoldDB" id="A0A1R3FXY0"/>
<comment type="caution">
    <text evidence="1">The sequence shown here is derived from an EMBL/GenBank/DDBJ whole genome shotgun (WGS) entry which is preliminary data.</text>
</comment>
<dbReference type="EMBL" id="AWUE01024449">
    <property type="protein sequence ID" value="OMO50682.1"/>
    <property type="molecule type" value="Genomic_DNA"/>
</dbReference>
<name>A0A1R3FXY0_9ROSI</name>
<protein>
    <submittedName>
        <fullName evidence="1">Uncharacterized protein</fullName>
    </submittedName>
</protein>
<proteinExistence type="predicted"/>
<keyword evidence="2" id="KW-1185">Reference proteome</keyword>
<sequence>MGCQIPLINRFQPLDLVVVVPASELPRSLGYKGNRLSQKISLSPAPSEADDMPINENESLNEIWRIMTENRHMEENDFAIKTTVLTLVYRDQPPTALENFFWVVCCSEAERLVDIPDTISMEPVDDEIWAWLYFRLSSSTISSHRFDPQHEPDRFFIFREGRHGPIWFREVPAIDGYRDVLDAWRNYCLSLDLPFGLDPNSSNSKSGFEIVQKQILKDAHETMFDAREDAIFKIPPFKVDASPSFTTWWVA</sequence>
<reference evidence="2" key="1">
    <citation type="submission" date="2013-09" db="EMBL/GenBank/DDBJ databases">
        <title>Corchorus olitorius genome sequencing.</title>
        <authorList>
            <person name="Alam M."/>
            <person name="Haque M.S."/>
            <person name="Islam M.S."/>
            <person name="Emdad E.M."/>
            <person name="Islam M.M."/>
            <person name="Ahmed B."/>
            <person name="Halim A."/>
            <person name="Hossen Q.M.M."/>
            <person name="Hossain M.Z."/>
            <person name="Ahmed R."/>
            <person name="Khan M.M."/>
            <person name="Islam R."/>
            <person name="Rashid M.M."/>
            <person name="Khan S.A."/>
            <person name="Rahman M.S."/>
            <person name="Alam M."/>
            <person name="Yahiya A.S."/>
            <person name="Khan M.S."/>
            <person name="Azam M.S."/>
            <person name="Haque T."/>
            <person name="Lashkar M.Z.H."/>
            <person name="Akhand A.I."/>
            <person name="Morshed G."/>
            <person name="Roy S."/>
            <person name="Uddin K.S."/>
            <person name="Rabeya T."/>
            <person name="Hossain A.S."/>
            <person name="Chowdhury A."/>
            <person name="Snigdha A.R."/>
            <person name="Mortoza M.S."/>
            <person name="Matin S.A."/>
            <person name="Hoque S.M.E."/>
            <person name="Islam M.K."/>
            <person name="Roy D.K."/>
            <person name="Haider R."/>
            <person name="Moosa M.M."/>
            <person name="Elias S.M."/>
            <person name="Hasan A.M."/>
            <person name="Jahan S."/>
            <person name="Shafiuddin M."/>
            <person name="Mahmood N."/>
            <person name="Shommy N.S."/>
        </authorList>
    </citation>
    <scope>NUCLEOTIDE SEQUENCE [LARGE SCALE GENOMIC DNA]</scope>
    <source>
        <strain evidence="2">cv. O-4</strain>
    </source>
</reference>
<evidence type="ECO:0000313" key="2">
    <source>
        <dbReference type="Proteomes" id="UP000187203"/>
    </source>
</evidence>
<gene>
    <name evidence="1" type="ORF">COLO4_37934</name>
</gene>
<evidence type="ECO:0000313" key="1">
    <source>
        <dbReference type="EMBL" id="OMO50682.1"/>
    </source>
</evidence>
<organism evidence="1 2">
    <name type="scientific">Corchorus olitorius</name>
    <dbReference type="NCBI Taxonomy" id="93759"/>
    <lineage>
        <taxon>Eukaryota</taxon>
        <taxon>Viridiplantae</taxon>
        <taxon>Streptophyta</taxon>
        <taxon>Embryophyta</taxon>
        <taxon>Tracheophyta</taxon>
        <taxon>Spermatophyta</taxon>
        <taxon>Magnoliopsida</taxon>
        <taxon>eudicotyledons</taxon>
        <taxon>Gunneridae</taxon>
        <taxon>Pentapetalae</taxon>
        <taxon>rosids</taxon>
        <taxon>malvids</taxon>
        <taxon>Malvales</taxon>
        <taxon>Malvaceae</taxon>
        <taxon>Grewioideae</taxon>
        <taxon>Apeibeae</taxon>
        <taxon>Corchorus</taxon>
    </lineage>
</organism>